<feature type="region of interest" description="Disordered" evidence="2">
    <location>
        <begin position="705"/>
        <end position="750"/>
    </location>
</feature>
<evidence type="ECO:0000256" key="2">
    <source>
        <dbReference type="SAM" id="MobiDB-lite"/>
    </source>
</evidence>
<keyword evidence="1" id="KW-0175">Coiled coil</keyword>
<reference evidence="3" key="1">
    <citation type="submission" date="2020-05" db="EMBL/GenBank/DDBJ databases">
        <title>Phylogenomic resolution of chytrid fungi.</title>
        <authorList>
            <person name="Stajich J.E."/>
            <person name="Amses K."/>
            <person name="Simmons R."/>
            <person name="Seto K."/>
            <person name="Myers J."/>
            <person name="Bonds A."/>
            <person name="Quandt C.A."/>
            <person name="Barry K."/>
            <person name="Liu P."/>
            <person name="Grigoriev I."/>
            <person name="Longcore J.E."/>
            <person name="James T.Y."/>
        </authorList>
    </citation>
    <scope>NUCLEOTIDE SEQUENCE</scope>
    <source>
        <strain evidence="3">JEL0318</strain>
    </source>
</reference>
<feature type="compositionally biased region" description="Basic and acidic residues" evidence="2">
    <location>
        <begin position="297"/>
        <end position="309"/>
    </location>
</feature>
<feature type="region of interest" description="Disordered" evidence="2">
    <location>
        <begin position="426"/>
        <end position="448"/>
    </location>
</feature>
<feature type="compositionally biased region" description="Low complexity" evidence="2">
    <location>
        <begin position="12"/>
        <end position="46"/>
    </location>
</feature>
<feature type="compositionally biased region" description="Basic and acidic residues" evidence="2">
    <location>
        <begin position="706"/>
        <end position="716"/>
    </location>
</feature>
<comment type="caution">
    <text evidence="3">The sequence shown here is derived from an EMBL/GenBank/DDBJ whole genome shotgun (WGS) entry which is preliminary data.</text>
</comment>
<dbReference type="EMBL" id="JADGJD010000877">
    <property type="protein sequence ID" value="KAJ3047921.1"/>
    <property type="molecule type" value="Genomic_DNA"/>
</dbReference>
<name>A0AAD5X040_9FUNG</name>
<feature type="region of interest" description="Disordered" evidence="2">
    <location>
        <begin position="76"/>
        <end position="99"/>
    </location>
</feature>
<gene>
    <name evidence="3" type="ORF">HK097_011039</name>
</gene>
<evidence type="ECO:0000313" key="3">
    <source>
        <dbReference type="EMBL" id="KAJ3047921.1"/>
    </source>
</evidence>
<evidence type="ECO:0000313" key="4">
    <source>
        <dbReference type="Proteomes" id="UP001212841"/>
    </source>
</evidence>
<feature type="coiled-coil region" evidence="1">
    <location>
        <begin position="332"/>
        <end position="376"/>
    </location>
</feature>
<feature type="compositionally biased region" description="Basic and acidic residues" evidence="2">
    <location>
        <begin position="481"/>
        <end position="500"/>
    </location>
</feature>
<protein>
    <submittedName>
        <fullName evidence="3">Uncharacterized protein</fullName>
    </submittedName>
</protein>
<feature type="region of interest" description="Disordered" evidence="2">
    <location>
        <begin position="651"/>
        <end position="677"/>
    </location>
</feature>
<feature type="region of interest" description="Disordered" evidence="2">
    <location>
        <begin position="278"/>
        <end position="322"/>
    </location>
</feature>
<evidence type="ECO:0000256" key="1">
    <source>
        <dbReference type="SAM" id="Coils"/>
    </source>
</evidence>
<sequence>MLTGAIEEPVHSPSLSSLGRTDSSSPLRLRRPSPSASPARRQGSRPRLLNFDPVTVEEVEKYRCAFLHLYELAEEPAVSGTDSETEDIQPRPPSAKRERHQKILKIYRSREDEIRTSAGLALEVLSKLQHALEAKAISDGQITTLKNDLVEVQDDLRKEVETNRETKVAKLGLMGKVTSLEAQLRTAENQVSQLTTEVEAKDKHIAKMNRDIGKLEPLKEKRSQMDSELEAVNVQLLQARASENSLRRKYKKLSARCVELQAYHDRCKQEHAALAETEETMRKIRKRESSPILKPHHPPDEVPPHRLESSHLAPPSQTTTADSDAGLLLTLVRELSASNTKLKTELAEAKELNTTAAQLKAELEATREMLYECRNEIAALSSVVDESVDFSVDEGLAGGLGPGGGGAIPRVSVFAELESYVSSSLPSQGGMEGLRRHGHGHHNHNPNNETYIISKMFQSTHSEPSNIGEDPSWDHSTTASEPHHRDSDPSSNTEHSDQHSSTHNRRSRNLSRNNSTGSMFGSATEPATIYLRTLHKMGDHLFNRLLGTDTVSLNRKIRRTFDLAELSRLSNNVIENILADINELERRFPLDVEGGGRKKGGKVAAGGVDEIVIPLVILVQSLLSDIAMLRMTLNDYALIYYEKISEKSAVPVDETPSRPRPGNVSKSRSMGSLRTEEGGGDTIIAAILPLFRRKAEQGVVDVGDGSVKERGWKGDGTDQDGDGAGEQRGRDGEEGLPSSGWMKWLKKNQL</sequence>
<organism evidence="3 4">
    <name type="scientific">Rhizophlyctis rosea</name>
    <dbReference type="NCBI Taxonomy" id="64517"/>
    <lineage>
        <taxon>Eukaryota</taxon>
        <taxon>Fungi</taxon>
        <taxon>Fungi incertae sedis</taxon>
        <taxon>Chytridiomycota</taxon>
        <taxon>Chytridiomycota incertae sedis</taxon>
        <taxon>Chytridiomycetes</taxon>
        <taxon>Rhizophlyctidales</taxon>
        <taxon>Rhizophlyctidaceae</taxon>
        <taxon>Rhizophlyctis</taxon>
    </lineage>
</organism>
<accession>A0AAD5X040</accession>
<dbReference type="Proteomes" id="UP001212841">
    <property type="component" value="Unassembled WGS sequence"/>
</dbReference>
<feature type="region of interest" description="Disordered" evidence="2">
    <location>
        <begin position="460"/>
        <end position="522"/>
    </location>
</feature>
<proteinExistence type="predicted"/>
<feature type="coiled-coil region" evidence="1">
    <location>
        <begin position="177"/>
        <end position="204"/>
    </location>
</feature>
<feature type="region of interest" description="Disordered" evidence="2">
    <location>
        <begin position="1"/>
        <end position="46"/>
    </location>
</feature>
<dbReference type="AlphaFoldDB" id="A0AAD5X040"/>
<dbReference type="Gene3D" id="1.10.287.1490">
    <property type="match status" value="1"/>
</dbReference>
<keyword evidence="4" id="KW-1185">Reference proteome</keyword>